<evidence type="ECO:0000313" key="1">
    <source>
        <dbReference type="EMBL" id="ACL42307.1"/>
    </source>
</evidence>
<organism evidence="1 2">
    <name type="scientific">Pseudarthrobacter chlorophenolicus (strain ATCC 700700 / DSM 12829 / CIP 107037 / JCM 12360 / KCTC 9906 / NCIMB 13794 / A6)</name>
    <name type="common">Arthrobacter chlorophenolicus</name>
    <dbReference type="NCBI Taxonomy" id="452863"/>
    <lineage>
        <taxon>Bacteria</taxon>
        <taxon>Bacillati</taxon>
        <taxon>Actinomycetota</taxon>
        <taxon>Actinomycetes</taxon>
        <taxon>Micrococcales</taxon>
        <taxon>Micrococcaceae</taxon>
        <taxon>Pseudarthrobacter</taxon>
    </lineage>
</organism>
<dbReference type="EMBL" id="CP001342">
    <property type="protein sequence ID" value="ACL42307.1"/>
    <property type="molecule type" value="Genomic_DNA"/>
</dbReference>
<keyword evidence="2" id="KW-1185">Reference proteome</keyword>
<evidence type="ECO:0000313" key="2">
    <source>
        <dbReference type="Proteomes" id="UP000002505"/>
    </source>
</evidence>
<geneLocation type="plasmid" evidence="1 2">
    <name>pACHL01</name>
</geneLocation>
<keyword evidence="1" id="KW-0614">Plasmid</keyword>
<dbReference type="RefSeq" id="WP_012623324.1">
    <property type="nucleotide sequence ID" value="NC_011879.1"/>
</dbReference>
<accession>B8HIR0</accession>
<dbReference type="HOGENOM" id="CLU_1944254_0_0_11"/>
<reference evidence="1" key="1">
    <citation type="submission" date="2009-01" db="EMBL/GenBank/DDBJ databases">
        <title>Complete sequence of plasmid1 of Arthrobacter chlorophenolicus A6.</title>
        <authorList>
            <consortium name="US DOE Joint Genome Institute"/>
            <person name="Lucas S."/>
            <person name="Copeland A."/>
            <person name="Lapidus A."/>
            <person name="Glavina del Rio T."/>
            <person name="Tice H."/>
            <person name="Bruce D."/>
            <person name="Goodwin L."/>
            <person name="Pitluck S."/>
            <person name="Goltsman E."/>
            <person name="Clum A."/>
            <person name="Larimer F."/>
            <person name="Land M."/>
            <person name="Hauser L."/>
            <person name="Kyrpides N."/>
            <person name="Mikhailova N."/>
            <person name="Jansson J."/>
            <person name="Richardson P."/>
        </authorList>
    </citation>
    <scope>NUCLEOTIDE SEQUENCE [LARGE SCALE GENOMIC DNA]</scope>
    <source>
        <strain evidence="1">A6</strain>
        <plasmid evidence="1">pACHL01</plasmid>
    </source>
</reference>
<proteinExistence type="predicted"/>
<name>B8HIR0_PSECP</name>
<dbReference type="Proteomes" id="UP000002505">
    <property type="component" value="Plasmid pACHL01"/>
</dbReference>
<gene>
    <name evidence="1" type="ordered locus">Achl_4356</name>
</gene>
<dbReference type="AlphaFoldDB" id="B8HIR0"/>
<dbReference type="KEGG" id="ach:Achl_4356"/>
<protein>
    <submittedName>
        <fullName evidence="1">Uncharacterized protein</fullName>
    </submittedName>
</protein>
<sequence length="129" mass="14109">MSGRRPKLFQTIYAEPPKDVIRRFYGDPSEPRVWEVYVRAANRKEAMSTLRSFGQTDTSPGDLRTPSGTRVLANQLTGALDRAGVPAVGELVYAPRLSAGPLVLARLVDGPPEHSVIGHWPDNLDFPAA</sequence>